<feature type="signal peptide" evidence="2">
    <location>
        <begin position="1"/>
        <end position="25"/>
    </location>
</feature>
<keyword evidence="2" id="KW-0732">Signal</keyword>
<name>A0A9Q0MN65_9DIPT</name>
<evidence type="ECO:0000313" key="4">
    <source>
        <dbReference type="EMBL" id="KAJ6633322.1"/>
    </source>
</evidence>
<dbReference type="Gene3D" id="2.10.25.10">
    <property type="entry name" value="Laminin"/>
    <property type="match status" value="1"/>
</dbReference>
<accession>A0A9Q0MN65</accession>
<dbReference type="InterPro" id="IPR048407">
    <property type="entry name" value="Dumpy_DPY"/>
</dbReference>
<reference evidence="4" key="1">
    <citation type="submission" date="2022-07" db="EMBL/GenBank/DDBJ databases">
        <authorList>
            <person name="Trinca V."/>
            <person name="Uliana J.V.C."/>
            <person name="Torres T.T."/>
            <person name="Ward R.J."/>
            <person name="Monesi N."/>
        </authorList>
    </citation>
    <scope>NUCLEOTIDE SEQUENCE</scope>
    <source>
        <strain evidence="4">HSMRA1968</strain>
        <tissue evidence="4">Whole embryos</tissue>
    </source>
</reference>
<evidence type="ECO:0000256" key="2">
    <source>
        <dbReference type="SAM" id="SignalP"/>
    </source>
</evidence>
<organism evidence="4 5">
    <name type="scientific">Pseudolycoriella hygida</name>
    <dbReference type="NCBI Taxonomy" id="35572"/>
    <lineage>
        <taxon>Eukaryota</taxon>
        <taxon>Metazoa</taxon>
        <taxon>Ecdysozoa</taxon>
        <taxon>Arthropoda</taxon>
        <taxon>Hexapoda</taxon>
        <taxon>Insecta</taxon>
        <taxon>Pterygota</taxon>
        <taxon>Neoptera</taxon>
        <taxon>Endopterygota</taxon>
        <taxon>Diptera</taxon>
        <taxon>Nematocera</taxon>
        <taxon>Sciaroidea</taxon>
        <taxon>Sciaridae</taxon>
        <taxon>Pseudolycoriella</taxon>
    </lineage>
</organism>
<evidence type="ECO:0000256" key="1">
    <source>
        <dbReference type="PROSITE-ProRule" id="PRU00076"/>
    </source>
</evidence>
<sequence>MASSSSSSIILVALTVLVCTLSVQGMSNVVYTRGGTVFCEQCPSGATTYTERRIITRPSQTYSPPYYNVQSRVVNNPSSADNSITQQTYYSTGTVDSQGCSRYPCGANAICRESAGGHPVCSCPSGHSGNPLIHCRRAECLDHTECRGDMACRSGSCVNPCAGICGANANCEVRNHLAVCSCPNGYKGDPFSYCRRADPEELCYPSPCGQNTKCSAQNGVPTCSCLPGFTGSPLTGCRHECESDGECGAQEFCKDFKCQSSCAQCGEGAQCIRTTNHRAVCECPKGYIGSPYSQCRPECYGDVDCPSNRPACFYGVCKNTCDGACGVGADCNLRGLTPVCSCPRDMTGDPFISCRPFTSADLCSPNPCGTNAQCVPGHDNTGKERPVCSCFTGYTGNPLSYCSRGECLSDSECGDNRACINYSCVNPCVGQCGTGATCEAKRHLAICKCPQGTEGDALVSCRQSRTYPVARYHRK</sequence>
<dbReference type="PANTHER" id="PTHR22963">
    <property type="entry name" value="ENDOGLIN-RELATED"/>
    <property type="match status" value="1"/>
</dbReference>
<keyword evidence="5" id="KW-1185">Reference proteome</keyword>
<feature type="domain" description="EGF-like" evidence="3">
    <location>
        <begin position="96"/>
        <end position="136"/>
    </location>
</feature>
<dbReference type="AlphaFoldDB" id="A0A9Q0MN65"/>
<gene>
    <name evidence="4" type="primary">glp-1</name>
    <name evidence="4" type="ORF">Bhyg_15633</name>
</gene>
<proteinExistence type="predicted"/>
<dbReference type="InterPro" id="IPR000742">
    <property type="entry name" value="EGF"/>
</dbReference>
<dbReference type="Pfam" id="PF21164">
    <property type="entry name" value="Dumpy_DPY"/>
    <property type="match status" value="1"/>
</dbReference>
<keyword evidence="1" id="KW-0245">EGF-like domain</keyword>
<protein>
    <submittedName>
        <fullName evidence="4">Protein glp-1</fullName>
    </submittedName>
</protein>
<feature type="chain" id="PRO_5040442242" evidence="2">
    <location>
        <begin position="26"/>
        <end position="475"/>
    </location>
</feature>
<evidence type="ECO:0000313" key="5">
    <source>
        <dbReference type="Proteomes" id="UP001151699"/>
    </source>
</evidence>
<dbReference type="PANTHER" id="PTHR22963:SF38">
    <property type="entry name" value="LP13770P"/>
    <property type="match status" value="1"/>
</dbReference>
<dbReference type="OrthoDB" id="4405280at2759"/>
<dbReference type="Proteomes" id="UP001151699">
    <property type="component" value="Unassembled WGS sequence"/>
</dbReference>
<comment type="caution">
    <text evidence="1">Lacks conserved residue(s) required for the propagation of feature annotation.</text>
</comment>
<evidence type="ECO:0000259" key="3">
    <source>
        <dbReference type="PROSITE" id="PS50026"/>
    </source>
</evidence>
<comment type="caution">
    <text evidence="4">The sequence shown here is derived from an EMBL/GenBank/DDBJ whole genome shotgun (WGS) entry which is preliminary data.</text>
</comment>
<dbReference type="EMBL" id="WJQU01002112">
    <property type="protein sequence ID" value="KAJ6633322.1"/>
    <property type="molecule type" value="Genomic_DNA"/>
</dbReference>
<feature type="domain" description="EGF-like" evidence="3">
    <location>
        <begin position="359"/>
        <end position="403"/>
    </location>
</feature>
<dbReference type="SMART" id="SM00181">
    <property type="entry name" value="EGF"/>
    <property type="match status" value="7"/>
</dbReference>
<dbReference type="PROSITE" id="PS01186">
    <property type="entry name" value="EGF_2"/>
    <property type="match status" value="4"/>
</dbReference>
<dbReference type="PROSITE" id="PS50026">
    <property type="entry name" value="EGF_3"/>
    <property type="match status" value="2"/>
</dbReference>